<dbReference type="Proteomes" id="UP001549146">
    <property type="component" value="Unassembled WGS sequence"/>
</dbReference>
<evidence type="ECO:0000313" key="1">
    <source>
        <dbReference type="EMBL" id="MET3733036.1"/>
    </source>
</evidence>
<accession>A0ABV2LX56</accession>
<evidence type="ECO:0000313" key="2">
    <source>
        <dbReference type="Proteomes" id="UP001549146"/>
    </source>
</evidence>
<comment type="caution">
    <text evidence="1">The sequence shown here is derived from an EMBL/GenBank/DDBJ whole genome shotgun (WGS) entry which is preliminary data.</text>
</comment>
<protein>
    <submittedName>
        <fullName evidence="1">Uncharacterized protein</fullName>
    </submittedName>
</protein>
<proteinExistence type="predicted"/>
<organism evidence="1 2">
    <name type="scientific">Moheibacter stercoris</name>
    <dbReference type="NCBI Taxonomy" id="1628251"/>
    <lineage>
        <taxon>Bacteria</taxon>
        <taxon>Pseudomonadati</taxon>
        <taxon>Bacteroidota</taxon>
        <taxon>Flavobacteriia</taxon>
        <taxon>Flavobacteriales</taxon>
        <taxon>Weeksellaceae</taxon>
        <taxon>Moheibacter</taxon>
    </lineage>
</organism>
<dbReference type="RefSeq" id="WP_354510813.1">
    <property type="nucleotide sequence ID" value="NZ_JBEPMO010000028.1"/>
</dbReference>
<sequence length="109" mass="12592">MKLFFDNISEQVKIPMDFPLEAVLEQALEVFDQLPEDDGSSFGIVNEQNIVVQFYKFNAFMWMVEIPDHSKHGIYQAICNRGQCIRIIEDLFSGADAMTVAQFKFESYL</sequence>
<gene>
    <name evidence="1" type="ORF">ABID46_002629</name>
</gene>
<reference evidence="1 2" key="1">
    <citation type="submission" date="2024-06" db="EMBL/GenBank/DDBJ databases">
        <title>Genomic Encyclopedia of Type Strains, Phase IV (KMG-IV): sequencing the most valuable type-strain genomes for metagenomic binning, comparative biology and taxonomic classification.</title>
        <authorList>
            <person name="Goeker M."/>
        </authorList>
    </citation>
    <scope>NUCLEOTIDE SEQUENCE [LARGE SCALE GENOMIC DNA]</scope>
    <source>
        <strain evidence="1 2">DSM 29388</strain>
    </source>
</reference>
<dbReference type="EMBL" id="JBEPMO010000028">
    <property type="protein sequence ID" value="MET3733036.1"/>
    <property type="molecule type" value="Genomic_DNA"/>
</dbReference>
<name>A0ABV2LX56_9FLAO</name>
<keyword evidence="2" id="KW-1185">Reference proteome</keyword>